<evidence type="ECO:0000259" key="7">
    <source>
        <dbReference type="Pfam" id="PF04542"/>
    </source>
</evidence>
<evidence type="ECO:0000259" key="8">
    <source>
        <dbReference type="Pfam" id="PF08281"/>
    </source>
</evidence>
<dbReference type="InterPro" id="IPR007627">
    <property type="entry name" value="RNA_pol_sigma70_r2"/>
</dbReference>
<dbReference type="InterPro" id="IPR039425">
    <property type="entry name" value="RNA_pol_sigma-70-like"/>
</dbReference>
<dbReference type="EMBL" id="NOJY02000061">
    <property type="protein sequence ID" value="RDY25575.1"/>
    <property type="molecule type" value="Genomic_DNA"/>
</dbReference>
<dbReference type="GO" id="GO:0016987">
    <property type="term" value="F:sigma factor activity"/>
    <property type="evidence" value="ECO:0007669"/>
    <property type="project" value="UniProtKB-KW"/>
</dbReference>
<proteinExistence type="inferred from homology"/>
<dbReference type="InterPro" id="IPR013249">
    <property type="entry name" value="RNA_pol_sigma70_r4_t2"/>
</dbReference>
<feature type="domain" description="RNA polymerase sigma-70 region 2" evidence="7">
    <location>
        <begin position="24"/>
        <end position="89"/>
    </location>
</feature>
<dbReference type="InterPro" id="IPR014284">
    <property type="entry name" value="RNA_pol_sigma-70_dom"/>
</dbReference>
<evidence type="ECO:0000313" key="10">
    <source>
        <dbReference type="Proteomes" id="UP000215694"/>
    </source>
</evidence>
<keyword evidence="5" id="KW-0804">Transcription</keyword>
<comment type="caution">
    <text evidence="9">The sequence shown here is derived from an EMBL/GenBank/DDBJ whole genome shotgun (WGS) entry which is preliminary data.</text>
</comment>
<keyword evidence="10" id="KW-1185">Reference proteome</keyword>
<feature type="coiled-coil region" evidence="6">
    <location>
        <begin position="99"/>
        <end position="128"/>
    </location>
</feature>
<gene>
    <name evidence="9" type="ORF">CHL78_017535</name>
</gene>
<evidence type="ECO:0000256" key="1">
    <source>
        <dbReference type="ARBA" id="ARBA00010641"/>
    </source>
</evidence>
<dbReference type="PANTHER" id="PTHR43133:SF8">
    <property type="entry name" value="RNA POLYMERASE SIGMA FACTOR HI_1459-RELATED"/>
    <property type="match status" value="1"/>
</dbReference>
<dbReference type="GO" id="GO:0006352">
    <property type="term" value="P:DNA-templated transcription initiation"/>
    <property type="evidence" value="ECO:0007669"/>
    <property type="project" value="InterPro"/>
</dbReference>
<keyword evidence="6" id="KW-0175">Coiled coil</keyword>
<dbReference type="AlphaFoldDB" id="A0A371IYL8"/>
<dbReference type="RefSeq" id="WP_094367948.1">
    <property type="nucleotide sequence ID" value="NZ_NOJY02000061.1"/>
</dbReference>
<dbReference type="PANTHER" id="PTHR43133">
    <property type="entry name" value="RNA POLYMERASE ECF-TYPE SIGMA FACTO"/>
    <property type="match status" value="1"/>
</dbReference>
<dbReference type="Gene3D" id="1.10.1740.10">
    <property type="match status" value="1"/>
</dbReference>
<dbReference type="SUPFAM" id="SSF88659">
    <property type="entry name" value="Sigma3 and sigma4 domains of RNA polymerase sigma factors"/>
    <property type="match status" value="1"/>
</dbReference>
<evidence type="ECO:0000256" key="5">
    <source>
        <dbReference type="ARBA" id="ARBA00023163"/>
    </source>
</evidence>
<dbReference type="GO" id="GO:0003677">
    <property type="term" value="F:DNA binding"/>
    <property type="evidence" value="ECO:0007669"/>
    <property type="project" value="UniProtKB-KW"/>
</dbReference>
<dbReference type="Pfam" id="PF04542">
    <property type="entry name" value="Sigma70_r2"/>
    <property type="match status" value="1"/>
</dbReference>
<dbReference type="Pfam" id="PF08281">
    <property type="entry name" value="Sigma70_r4_2"/>
    <property type="match status" value="1"/>
</dbReference>
<comment type="similarity">
    <text evidence="1">Belongs to the sigma-70 factor family. ECF subfamily.</text>
</comment>
<accession>A0A371IYL8</accession>
<dbReference type="CDD" id="cd06171">
    <property type="entry name" value="Sigma70_r4"/>
    <property type="match status" value="1"/>
</dbReference>
<dbReference type="NCBIfam" id="TIGR02937">
    <property type="entry name" value="sigma70-ECF"/>
    <property type="match status" value="1"/>
</dbReference>
<feature type="domain" description="RNA polymerase sigma factor 70 region 4 type 2" evidence="8">
    <location>
        <begin position="121"/>
        <end position="172"/>
    </location>
</feature>
<keyword evidence="2" id="KW-0805">Transcription regulation</keyword>
<dbReference type="InterPro" id="IPR036388">
    <property type="entry name" value="WH-like_DNA-bd_sf"/>
</dbReference>
<keyword evidence="3" id="KW-0731">Sigma factor</keyword>
<evidence type="ECO:0000256" key="2">
    <source>
        <dbReference type="ARBA" id="ARBA00023015"/>
    </source>
</evidence>
<protein>
    <submittedName>
        <fullName evidence="9">Sigma-70 family RNA polymerase sigma factor</fullName>
    </submittedName>
</protein>
<dbReference type="InterPro" id="IPR013324">
    <property type="entry name" value="RNA_pol_sigma_r3/r4-like"/>
</dbReference>
<dbReference type="Gene3D" id="1.10.10.10">
    <property type="entry name" value="Winged helix-like DNA-binding domain superfamily/Winged helix DNA-binding domain"/>
    <property type="match status" value="1"/>
</dbReference>
<dbReference type="Proteomes" id="UP000215694">
    <property type="component" value="Unassembled WGS sequence"/>
</dbReference>
<sequence>MKINEKNFIKFLKKKNEKALDYVVDTYGGLIKSIVNKHLYNLKDYNEECIHDIFLAVWYGVDQYDTEKGDFKNWIAAIAKYKCISYKRKYLEEYSIQDLESIEITADNIEIEIEQQELKKEVDNLLDSLKPEDKKIFIEYYIEGKTIKEISSSMNIKDENIYNRISRGKKKLRMLFGNK</sequence>
<evidence type="ECO:0000256" key="6">
    <source>
        <dbReference type="SAM" id="Coils"/>
    </source>
</evidence>
<dbReference type="OrthoDB" id="2678696at2"/>
<reference evidence="9 10" key="1">
    <citation type="journal article" date="2017" name="Genome Announc.">
        <title>Draft Genome Sequence of Romboutsia weinsteinii sp. nov. Strain CCRI-19649(T) Isolated from Surface Water.</title>
        <authorList>
            <person name="Maheux A.F."/>
            <person name="Boudreau D.K."/>
            <person name="Berube E."/>
            <person name="Boissinot M."/>
            <person name="Cantin P."/>
            <person name="Raymond F."/>
            <person name="Corbeil J."/>
            <person name="Omar R.F."/>
            <person name="Bergeron M.G."/>
        </authorList>
    </citation>
    <scope>NUCLEOTIDE SEQUENCE [LARGE SCALE GENOMIC DNA]</scope>
    <source>
        <strain evidence="9 10">CCRI-19649</strain>
    </source>
</reference>
<keyword evidence="4" id="KW-0238">DNA-binding</keyword>
<name>A0A371IYL8_9FIRM</name>
<dbReference type="SUPFAM" id="SSF88946">
    <property type="entry name" value="Sigma2 domain of RNA polymerase sigma factors"/>
    <property type="match status" value="1"/>
</dbReference>
<organism evidence="9 10">
    <name type="scientific">Romboutsia weinsteinii</name>
    <dbReference type="NCBI Taxonomy" id="2020949"/>
    <lineage>
        <taxon>Bacteria</taxon>
        <taxon>Bacillati</taxon>
        <taxon>Bacillota</taxon>
        <taxon>Clostridia</taxon>
        <taxon>Peptostreptococcales</taxon>
        <taxon>Peptostreptococcaceae</taxon>
        <taxon>Romboutsia</taxon>
    </lineage>
</organism>
<evidence type="ECO:0000256" key="3">
    <source>
        <dbReference type="ARBA" id="ARBA00023082"/>
    </source>
</evidence>
<evidence type="ECO:0000313" key="9">
    <source>
        <dbReference type="EMBL" id="RDY25575.1"/>
    </source>
</evidence>
<evidence type="ECO:0000256" key="4">
    <source>
        <dbReference type="ARBA" id="ARBA00023125"/>
    </source>
</evidence>
<dbReference type="InterPro" id="IPR013325">
    <property type="entry name" value="RNA_pol_sigma_r2"/>
</dbReference>